<reference evidence="4 5" key="1">
    <citation type="submission" date="2018-06" db="EMBL/GenBank/DDBJ databases">
        <authorList>
            <consortium name="Pathogen Informatics"/>
            <person name="Doyle S."/>
        </authorList>
    </citation>
    <scope>NUCLEOTIDE SEQUENCE [LARGE SCALE GENOMIC DNA]</scope>
    <source>
        <strain evidence="4 5">NCTC10588</strain>
    </source>
</reference>
<accession>A0A7Z7M017</accession>
<feature type="domain" description="Teneurin-like YD-shell" evidence="3">
    <location>
        <begin position="474"/>
        <end position="575"/>
    </location>
</feature>
<dbReference type="EMBL" id="UFYD01000003">
    <property type="protein sequence ID" value="STF08906.1"/>
    <property type="molecule type" value="Genomic_DNA"/>
</dbReference>
<dbReference type="Proteomes" id="UP000254876">
    <property type="component" value="Unassembled WGS sequence"/>
</dbReference>
<dbReference type="InterPro" id="IPR050708">
    <property type="entry name" value="T6SS_VgrG/RHS"/>
</dbReference>
<dbReference type="NCBIfam" id="TIGR03696">
    <property type="entry name" value="Rhs_assc_core"/>
    <property type="match status" value="1"/>
</dbReference>
<keyword evidence="2" id="KW-1133">Transmembrane helix</keyword>
<evidence type="ECO:0000259" key="3">
    <source>
        <dbReference type="Pfam" id="PF25023"/>
    </source>
</evidence>
<dbReference type="Gene3D" id="2.180.10.10">
    <property type="entry name" value="RHS repeat-associated core"/>
    <property type="match status" value="1"/>
</dbReference>
<gene>
    <name evidence="4" type="ORF">NCTC10588_04122</name>
</gene>
<dbReference type="InterPro" id="IPR056823">
    <property type="entry name" value="TEN-like_YD-shell"/>
</dbReference>
<dbReference type="PANTHER" id="PTHR32305">
    <property type="match status" value="1"/>
</dbReference>
<name>A0A7Z7M017_9FLAO</name>
<dbReference type="AlphaFoldDB" id="A0A7Z7M017"/>
<keyword evidence="1" id="KW-0677">Repeat</keyword>
<comment type="caution">
    <text evidence="4">The sequence shown here is derived from an EMBL/GenBank/DDBJ whole genome shotgun (WGS) entry which is preliminary data.</text>
</comment>
<dbReference type="PANTHER" id="PTHR32305:SF15">
    <property type="entry name" value="PROTEIN RHSA-RELATED"/>
    <property type="match status" value="1"/>
</dbReference>
<protein>
    <submittedName>
        <fullName evidence="4">RHS repeat-associated core domain</fullName>
    </submittedName>
</protein>
<dbReference type="Pfam" id="PF25023">
    <property type="entry name" value="TEN_YD-shell"/>
    <property type="match status" value="1"/>
</dbReference>
<proteinExistence type="predicted"/>
<dbReference type="RefSeq" id="WP_260744009.1">
    <property type="nucleotide sequence ID" value="NZ_UFYD01000003.1"/>
</dbReference>
<evidence type="ECO:0000313" key="5">
    <source>
        <dbReference type="Proteomes" id="UP000254876"/>
    </source>
</evidence>
<keyword evidence="2" id="KW-0472">Membrane</keyword>
<evidence type="ECO:0000256" key="1">
    <source>
        <dbReference type="ARBA" id="ARBA00022737"/>
    </source>
</evidence>
<feature type="transmembrane region" description="Helical" evidence="2">
    <location>
        <begin position="688"/>
        <end position="706"/>
    </location>
</feature>
<keyword evidence="2" id="KW-0812">Transmembrane</keyword>
<feature type="transmembrane region" description="Helical" evidence="2">
    <location>
        <begin position="630"/>
        <end position="651"/>
    </location>
</feature>
<organism evidence="4 5">
    <name type="scientific">Elizabethkingia anophelis</name>
    <dbReference type="NCBI Taxonomy" id="1117645"/>
    <lineage>
        <taxon>Bacteria</taxon>
        <taxon>Pseudomonadati</taxon>
        <taxon>Bacteroidota</taxon>
        <taxon>Flavobacteriia</taxon>
        <taxon>Flavobacteriales</taxon>
        <taxon>Weeksellaceae</taxon>
        <taxon>Elizabethkingia</taxon>
    </lineage>
</organism>
<evidence type="ECO:0000256" key="2">
    <source>
        <dbReference type="SAM" id="Phobius"/>
    </source>
</evidence>
<evidence type="ECO:0000313" key="4">
    <source>
        <dbReference type="EMBL" id="STF08906.1"/>
    </source>
</evidence>
<sequence>MKTSVLGNVTTVEELNGNKRITKKTTDALGNVISSEDRGGVINFSYNAAGEQIKAQYGDNVVTTKYDVWGRKSEFFDPSNGLYKYGYNGFGQIKKEISPGGYKEYFYNDKGQLVNEVEKSNTVGLTDKSIAFTYNSKGQLGSKTGTSNGKSYSTTISYDAFGRVKENIEQSNGKVFSQKNIVYDDKSRISSYEKELVSNGIVTKASIENLYDTWSGTLFQMKDKASGKVLWNLQEVNAKGLVLKSRLGEVNIANTYDANNFLSETKHSSEDSVILECQYVFDAIKNELKERTRQGEFDGNEVFIYDDNNRLVQWTNPRLGRLSSNKYDLQGRIIENDQIGAIQFGNTSKVYQSTSVKLNADGKQNYLNAQTQRIIYNENNDPLYIQGKIGDVRFEYGLTNMRQMATYGGDSAIGNITDLVNSTWEGIFTKYYSEDGSFEITRNNWTGEEKHILYIGGTAYESNVVYLKDYTQSSGSFMFLHKDYLGSILAVSDKDGYKVQEAYFDAWGNRQTGGDINYLDRGYTGHEHFEDIGIIHMNGRLYDPLLRRFLNADENIQDPNNTQNYNKYGYVLNNPLMYNDPSGEFFFLPFLIGIGLGQFFAGVLSAIIVGAAIGAAMYSIQAAISGNWSWGAFGMSILVGAVTTVATAGLGNVFSTSGFWAAVGNGAIAGGISGGISSIINGTNFLQGLITGAVVGGVIGGITWGINRLFSNPNGNQIISEVKESELPSANNGTSVEQSSKSVRDIMNTEFKGKVPGKGSIRVLHKPSDLPDYMAKAGYKFDGKVLTNGAGEKVAATTGNFL</sequence>
<feature type="transmembrane region" description="Helical" evidence="2">
    <location>
        <begin position="657"/>
        <end position="676"/>
    </location>
</feature>
<dbReference type="InterPro" id="IPR022385">
    <property type="entry name" value="Rhs_assc_core"/>
</dbReference>
<feature type="transmembrane region" description="Helical" evidence="2">
    <location>
        <begin position="585"/>
        <end position="618"/>
    </location>
</feature>